<evidence type="ECO:0000256" key="2">
    <source>
        <dbReference type="ARBA" id="ARBA00004555"/>
    </source>
</evidence>
<evidence type="ECO:0000313" key="10">
    <source>
        <dbReference type="EMBL" id="CAK9326783.1"/>
    </source>
</evidence>
<keyword evidence="8" id="KW-0968">Cytoplasmic vesicle</keyword>
<dbReference type="SMART" id="SM00273">
    <property type="entry name" value="ENTH"/>
    <property type="match status" value="1"/>
</dbReference>
<evidence type="ECO:0000259" key="9">
    <source>
        <dbReference type="PROSITE" id="PS50942"/>
    </source>
</evidence>
<accession>A0ABP0Z4Q0</accession>
<reference evidence="10 11" key="1">
    <citation type="submission" date="2024-03" db="EMBL/GenBank/DDBJ databases">
        <authorList>
            <person name="Gkanogiannis A."/>
            <person name="Becerra Lopez-Lavalle L."/>
        </authorList>
    </citation>
    <scope>NUCLEOTIDE SEQUENCE [LARGE SCALE GENOMIC DNA]</scope>
</reference>
<name>A0ABP0Z4Q0_9ROSI</name>
<keyword evidence="4" id="KW-0254">Endocytosis</keyword>
<dbReference type="Pfam" id="PF07651">
    <property type="entry name" value="ANTH"/>
    <property type="match status" value="1"/>
</dbReference>
<feature type="domain" description="ENTH" evidence="9">
    <location>
        <begin position="25"/>
        <end position="156"/>
    </location>
</feature>
<dbReference type="SUPFAM" id="SSF48464">
    <property type="entry name" value="ENTH/VHS domain"/>
    <property type="match status" value="1"/>
</dbReference>
<keyword evidence="7" id="KW-0168">Coated pit</keyword>
<proteinExistence type="predicted"/>
<sequence length="389" mass="44314">MKLWRKAAGAIKDRNSIWLASLSRRTPYRHPDLEAAIIRATSHDGAKIDYTNARRVFEWIRTSPIYLKPLAWGLSTRMEKTRSWVVALKGLILIHGVFCCQIPSVQRIGRLPFDLSSFKDGHSSPSKTWGYDAFVRSYYAYLDQKSSFICSEAKNFKKGLKLSLLEELIKIQSWQSMLDMLLQVRPLDDNMKVGLVLEAMNNLIVEVFDVYSRICNGIAQALLKIYATPAKTEASMALRVVQKAATQVEDLSQYLEVCREMGVLNASECPKLEKISEEDIKELEQIINGSVNNNNGKRKNSEVIEEEKMGVFVMREDNNNNNNGEEIRKKGSNKRVLKTVITDKWEIFDGDCSSRTTFQDHNFPTCSSSHLSVVSLPNYKQELPDLITF</sequence>
<protein>
    <recommendedName>
        <fullName evidence="9">ENTH domain-containing protein</fullName>
    </recommendedName>
</protein>
<dbReference type="InterPro" id="IPR011417">
    <property type="entry name" value="ANTH_dom"/>
</dbReference>
<dbReference type="Gene3D" id="1.25.40.90">
    <property type="match status" value="1"/>
</dbReference>
<dbReference type="PANTHER" id="PTHR22951">
    <property type="entry name" value="CLATHRIN ASSEMBLY PROTEIN"/>
    <property type="match status" value="1"/>
</dbReference>
<gene>
    <name evidence="10" type="ORF">CITCOLO1_LOCUS19141</name>
</gene>
<dbReference type="InterPro" id="IPR008942">
    <property type="entry name" value="ENTH_VHS"/>
</dbReference>
<keyword evidence="5" id="KW-0333">Golgi apparatus</keyword>
<dbReference type="InterPro" id="IPR045192">
    <property type="entry name" value="AP180-like"/>
</dbReference>
<keyword evidence="11" id="KW-1185">Reference proteome</keyword>
<evidence type="ECO:0000313" key="11">
    <source>
        <dbReference type="Proteomes" id="UP001642487"/>
    </source>
</evidence>
<dbReference type="InterPro" id="IPR048050">
    <property type="entry name" value="ANTH_N_plant"/>
</dbReference>
<evidence type="ECO:0000256" key="7">
    <source>
        <dbReference type="ARBA" id="ARBA00023176"/>
    </source>
</evidence>
<evidence type="ECO:0000256" key="6">
    <source>
        <dbReference type="ARBA" id="ARBA00023136"/>
    </source>
</evidence>
<dbReference type="InterPro" id="IPR013809">
    <property type="entry name" value="ENTH"/>
</dbReference>
<evidence type="ECO:0000256" key="1">
    <source>
        <dbReference type="ARBA" id="ARBA00004132"/>
    </source>
</evidence>
<dbReference type="InterPro" id="IPR014712">
    <property type="entry name" value="ANTH_dom_sf"/>
</dbReference>
<keyword evidence="6" id="KW-0472">Membrane</keyword>
<dbReference type="PROSITE" id="PS50942">
    <property type="entry name" value="ENTH"/>
    <property type="match status" value="1"/>
</dbReference>
<dbReference type="PANTHER" id="PTHR22951:SF19">
    <property type="entry name" value="OS08G0467300 PROTEIN"/>
    <property type="match status" value="1"/>
</dbReference>
<evidence type="ECO:0000256" key="4">
    <source>
        <dbReference type="ARBA" id="ARBA00022583"/>
    </source>
</evidence>
<evidence type="ECO:0000256" key="5">
    <source>
        <dbReference type="ARBA" id="ARBA00023034"/>
    </source>
</evidence>
<evidence type="ECO:0000256" key="3">
    <source>
        <dbReference type="ARBA" id="ARBA00004600"/>
    </source>
</evidence>
<dbReference type="Proteomes" id="UP001642487">
    <property type="component" value="Chromosome 7"/>
</dbReference>
<organism evidence="10 11">
    <name type="scientific">Citrullus colocynthis</name>
    <name type="common">colocynth</name>
    <dbReference type="NCBI Taxonomy" id="252529"/>
    <lineage>
        <taxon>Eukaryota</taxon>
        <taxon>Viridiplantae</taxon>
        <taxon>Streptophyta</taxon>
        <taxon>Embryophyta</taxon>
        <taxon>Tracheophyta</taxon>
        <taxon>Spermatophyta</taxon>
        <taxon>Magnoliopsida</taxon>
        <taxon>eudicotyledons</taxon>
        <taxon>Gunneridae</taxon>
        <taxon>Pentapetalae</taxon>
        <taxon>rosids</taxon>
        <taxon>fabids</taxon>
        <taxon>Cucurbitales</taxon>
        <taxon>Cucurbitaceae</taxon>
        <taxon>Benincaseae</taxon>
        <taxon>Citrullus</taxon>
    </lineage>
</organism>
<comment type="subcellular location">
    <subcellularLocation>
        <location evidence="1">Cytoplasmic vesicle</location>
        <location evidence="1">Clathrin-coated vesicle</location>
    </subcellularLocation>
    <subcellularLocation>
        <location evidence="2">Golgi apparatus</location>
    </subcellularLocation>
    <subcellularLocation>
        <location evidence="3">Membrane</location>
        <location evidence="3">Clathrin-coated pit</location>
    </subcellularLocation>
</comment>
<dbReference type="Gene3D" id="1.20.58.150">
    <property type="entry name" value="ANTH domain"/>
    <property type="match status" value="1"/>
</dbReference>
<dbReference type="EMBL" id="OZ021741">
    <property type="protein sequence ID" value="CAK9326783.1"/>
    <property type="molecule type" value="Genomic_DNA"/>
</dbReference>
<evidence type="ECO:0000256" key="8">
    <source>
        <dbReference type="ARBA" id="ARBA00023329"/>
    </source>
</evidence>
<dbReference type="SUPFAM" id="SSF89009">
    <property type="entry name" value="GAT-like domain"/>
    <property type="match status" value="1"/>
</dbReference>
<dbReference type="CDD" id="cd16987">
    <property type="entry name" value="ANTH_N_AP180_plant"/>
    <property type="match status" value="1"/>
</dbReference>